<keyword evidence="4" id="KW-0256">Endoplasmic reticulum</keyword>
<dbReference type="Gene3D" id="3.40.50.300">
    <property type="entry name" value="P-loop containing nucleotide triphosphate hydrolases"/>
    <property type="match status" value="1"/>
</dbReference>
<dbReference type="Pfam" id="PF13424">
    <property type="entry name" value="TPR_12"/>
    <property type="match status" value="3"/>
</dbReference>
<comment type="subcellular location">
    <subcellularLocation>
        <location evidence="2">Endoplasmic reticulum</location>
    </subcellularLocation>
    <subcellularLocation>
        <location evidence="3">Membrane</location>
    </subcellularLocation>
    <subcellularLocation>
        <location evidence="1">Mitochondrion</location>
    </subcellularLocation>
</comment>
<evidence type="ECO:0000256" key="6">
    <source>
        <dbReference type="ARBA" id="ARBA00023136"/>
    </source>
</evidence>
<name>A0A6A6Y6L1_9PEZI</name>
<dbReference type="InterPro" id="IPR019734">
    <property type="entry name" value="TPR_rpt"/>
</dbReference>
<accession>A0A6A6Y6L1</accession>
<evidence type="ECO:0008006" key="10">
    <source>
        <dbReference type="Google" id="ProtNLM"/>
    </source>
</evidence>
<proteinExistence type="predicted"/>
<dbReference type="GO" id="GO:0016020">
    <property type="term" value="C:membrane"/>
    <property type="evidence" value="ECO:0007669"/>
    <property type="project" value="UniProtKB-SubCell"/>
</dbReference>
<reference evidence="9" key="3">
    <citation type="submission" date="2025-04" db="UniProtKB">
        <authorList>
            <consortium name="RefSeq"/>
        </authorList>
    </citation>
    <scope>IDENTIFICATION</scope>
    <source>
        <strain evidence="9">CBS 304.34</strain>
    </source>
</reference>
<dbReference type="EMBL" id="MU003716">
    <property type="protein sequence ID" value="KAF2803835.1"/>
    <property type="molecule type" value="Genomic_DNA"/>
</dbReference>
<evidence type="ECO:0000313" key="7">
    <source>
        <dbReference type="EMBL" id="KAF2803835.1"/>
    </source>
</evidence>
<gene>
    <name evidence="7 9" type="ORF">BDZ99DRAFT_546416</name>
</gene>
<dbReference type="SMART" id="SM00028">
    <property type="entry name" value="TPR"/>
    <property type="match status" value="5"/>
</dbReference>
<dbReference type="InterPro" id="IPR027417">
    <property type="entry name" value="P-loop_NTPase"/>
</dbReference>
<evidence type="ECO:0000256" key="1">
    <source>
        <dbReference type="ARBA" id="ARBA00004173"/>
    </source>
</evidence>
<evidence type="ECO:0000313" key="9">
    <source>
        <dbReference type="RefSeq" id="XP_033570799.1"/>
    </source>
</evidence>
<dbReference type="Pfam" id="PF13374">
    <property type="entry name" value="TPR_10"/>
    <property type="match status" value="1"/>
</dbReference>
<keyword evidence="5" id="KW-0496">Mitochondrion</keyword>
<evidence type="ECO:0000256" key="5">
    <source>
        <dbReference type="ARBA" id="ARBA00023128"/>
    </source>
</evidence>
<dbReference type="SUPFAM" id="SSF53474">
    <property type="entry name" value="alpha/beta-Hydrolases"/>
    <property type="match status" value="1"/>
</dbReference>
<evidence type="ECO:0000313" key="8">
    <source>
        <dbReference type="Proteomes" id="UP000504636"/>
    </source>
</evidence>
<evidence type="ECO:0000256" key="4">
    <source>
        <dbReference type="ARBA" id="ARBA00022824"/>
    </source>
</evidence>
<dbReference type="InterPro" id="IPR029058">
    <property type="entry name" value="AB_hydrolase_fold"/>
</dbReference>
<keyword evidence="8" id="KW-1185">Reference proteome</keyword>
<dbReference type="Proteomes" id="UP000504636">
    <property type="component" value="Unplaced"/>
</dbReference>
<evidence type="ECO:0000256" key="3">
    <source>
        <dbReference type="ARBA" id="ARBA00004370"/>
    </source>
</evidence>
<protein>
    <recommendedName>
        <fullName evidence="10">TPR-like protein</fullName>
    </recommendedName>
</protein>
<sequence>MDPSTHTTCTKETVKPSGLNIWSSESASGSAPEIDIILVQGLGAHPFYTWVKKAPAPEVTAPRRLRDKAKVWKRRTRDRNGEGSSAEVMWPRDLLVPRFQNARIATYSYKSDWKDRNVKTSLRECAEQLLNVLFQHRQHEHERQRPLVLIGHSFGGLVIQQALVIAVHQKPFADIRRSVGGIIFLGAPFQGSDVAVYGKWLAQVGGLDPTLLESLVKDCPSLHALSRDFWGSYSNWDIVCFYENKDFVCGPWKTRFVDAQSASLLGERMMYLNTDHSGLNKFSGEDDSNYALLLPEIERIVREGPSVVLNRHRRNDQYDSLGNKHWMVPRALNTLFTGRKDLLGRIQNAFLSDRPSDHHTQRTFVITGLGGLGKSEVTLHAANLMREEFWGIFWVDVDTPSLAESAFINVAKKIGSSSSVDKLQDALQVLANTKKSWLLILDNADDPEFDYQKYLPSGTHGAVIITSRVSECSQYNTVGSEALLGLDIPDAKKLLLKSAKIHEDLLYDSHAEEVVNLLGSHTLALIQAGAYIANGHSRLEEYPEVYKRQRKRLLEYKPKQGQSRYCNVYATFEASADILERSNDEAAKDALRLLEVLSMLYSGSLPMQIFEDAWTGCREILRTPSVETRDMDSLSREHISRLPEFISTPADAWDPYRLIEASSLLASLSLVTKDSSGLSMHPLTHAWAKDRQASDQQGHSWISTGCILALSWSESTLSQSEERQLRPQVQSYLDIEVNAAFSFGPETMVIPIFLQCGWILDKMRDDSRLGHLLDDLFAKLHIDPKIPSQEYLPIYNLEARSLYNLGRHERAVKLLEQIVKIEETLAEDHPDRLASQHELARAYEANGQISEAVKLLEHVIKIEGTSLAEDHPSRLASQQVLASAYQANGQVKEAAVELLEHVVKIKRTTLAEDHPDRLASQHALAYAYQANGQVKEAVKLLEHVVKIHKITLAEDHPDRLVSQHELAIAYKATGQAPKAVELLEHVVKIKRTALEEDHPDRLASQHALASAYQANGQVKEAIKLLEHVVKIRKITLAEDHPDRLVSQHELARAYKANGQVPKAAVELLEHVVKIRRSKLSDNHPDRIVSEEWLAYCLGQV</sequence>
<dbReference type="GO" id="GO:0005739">
    <property type="term" value="C:mitochondrion"/>
    <property type="evidence" value="ECO:0007669"/>
    <property type="project" value="UniProtKB-SubCell"/>
</dbReference>
<dbReference type="GO" id="GO:0005783">
    <property type="term" value="C:endoplasmic reticulum"/>
    <property type="evidence" value="ECO:0007669"/>
    <property type="project" value="UniProtKB-SubCell"/>
</dbReference>
<dbReference type="OrthoDB" id="1658288at2759"/>
<dbReference type="PANTHER" id="PTHR48182">
    <property type="entry name" value="PROTEIN SERAC1"/>
    <property type="match status" value="1"/>
</dbReference>
<dbReference type="AlphaFoldDB" id="A0A6A6Y6L1"/>
<evidence type="ECO:0000256" key="2">
    <source>
        <dbReference type="ARBA" id="ARBA00004240"/>
    </source>
</evidence>
<dbReference type="PANTHER" id="PTHR48182:SF2">
    <property type="entry name" value="PROTEIN SERAC1"/>
    <property type="match status" value="1"/>
</dbReference>
<dbReference type="RefSeq" id="XP_033570799.1">
    <property type="nucleotide sequence ID" value="XM_033726870.1"/>
</dbReference>
<dbReference type="Gene3D" id="1.25.40.10">
    <property type="entry name" value="Tetratricopeptide repeat domain"/>
    <property type="match status" value="2"/>
</dbReference>
<organism evidence="7">
    <name type="scientific">Mytilinidion resinicola</name>
    <dbReference type="NCBI Taxonomy" id="574789"/>
    <lineage>
        <taxon>Eukaryota</taxon>
        <taxon>Fungi</taxon>
        <taxon>Dikarya</taxon>
        <taxon>Ascomycota</taxon>
        <taxon>Pezizomycotina</taxon>
        <taxon>Dothideomycetes</taxon>
        <taxon>Pleosporomycetidae</taxon>
        <taxon>Mytilinidiales</taxon>
        <taxon>Mytilinidiaceae</taxon>
        <taxon>Mytilinidion</taxon>
    </lineage>
</organism>
<reference evidence="9" key="2">
    <citation type="submission" date="2020-04" db="EMBL/GenBank/DDBJ databases">
        <authorList>
            <consortium name="NCBI Genome Project"/>
        </authorList>
    </citation>
    <scope>NUCLEOTIDE SEQUENCE</scope>
    <source>
        <strain evidence="9">CBS 304.34</strain>
    </source>
</reference>
<dbReference type="InterPro" id="IPR011990">
    <property type="entry name" value="TPR-like_helical_dom_sf"/>
</dbReference>
<dbReference type="GeneID" id="54467763"/>
<dbReference type="SUPFAM" id="SSF48452">
    <property type="entry name" value="TPR-like"/>
    <property type="match status" value="2"/>
</dbReference>
<dbReference type="InterPro" id="IPR052374">
    <property type="entry name" value="SERAC1"/>
</dbReference>
<keyword evidence="6" id="KW-0472">Membrane</keyword>
<dbReference type="Gene3D" id="3.40.50.1820">
    <property type="entry name" value="alpha/beta hydrolase"/>
    <property type="match status" value="1"/>
</dbReference>
<dbReference type="SUPFAM" id="SSF52540">
    <property type="entry name" value="P-loop containing nucleoside triphosphate hydrolases"/>
    <property type="match status" value="1"/>
</dbReference>
<reference evidence="7 9" key="1">
    <citation type="journal article" date="2020" name="Stud. Mycol.">
        <title>101 Dothideomycetes genomes: a test case for predicting lifestyles and emergence of pathogens.</title>
        <authorList>
            <person name="Haridas S."/>
            <person name="Albert R."/>
            <person name="Binder M."/>
            <person name="Bloem J."/>
            <person name="Labutti K."/>
            <person name="Salamov A."/>
            <person name="Andreopoulos B."/>
            <person name="Baker S."/>
            <person name="Barry K."/>
            <person name="Bills G."/>
            <person name="Bluhm B."/>
            <person name="Cannon C."/>
            <person name="Castanera R."/>
            <person name="Culley D."/>
            <person name="Daum C."/>
            <person name="Ezra D."/>
            <person name="Gonzalez J."/>
            <person name="Henrissat B."/>
            <person name="Kuo A."/>
            <person name="Liang C."/>
            <person name="Lipzen A."/>
            <person name="Lutzoni F."/>
            <person name="Magnuson J."/>
            <person name="Mondo S."/>
            <person name="Nolan M."/>
            <person name="Ohm R."/>
            <person name="Pangilinan J."/>
            <person name="Park H.-J."/>
            <person name="Ramirez L."/>
            <person name="Alfaro M."/>
            <person name="Sun H."/>
            <person name="Tritt A."/>
            <person name="Yoshinaga Y."/>
            <person name="Zwiers L.-H."/>
            <person name="Turgeon B."/>
            <person name="Goodwin S."/>
            <person name="Spatafora J."/>
            <person name="Crous P."/>
            <person name="Grigoriev I."/>
        </authorList>
    </citation>
    <scope>NUCLEOTIDE SEQUENCE</scope>
    <source>
        <strain evidence="7 9">CBS 304.34</strain>
    </source>
</reference>